<protein>
    <submittedName>
        <fullName evidence="1">Uncharacterized protein</fullName>
    </submittedName>
</protein>
<dbReference type="EMBL" id="KZ678131">
    <property type="protein sequence ID" value="PSN71521.1"/>
    <property type="molecule type" value="Genomic_DNA"/>
</dbReference>
<keyword evidence="2" id="KW-1185">Reference proteome</keyword>
<evidence type="ECO:0000313" key="2">
    <source>
        <dbReference type="Proteomes" id="UP000240883"/>
    </source>
</evidence>
<organism evidence="1 2">
    <name type="scientific">Corynespora cassiicola Philippines</name>
    <dbReference type="NCBI Taxonomy" id="1448308"/>
    <lineage>
        <taxon>Eukaryota</taxon>
        <taxon>Fungi</taxon>
        <taxon>Dikarya</taxon>
        <taxon>Ascomycota</taxon>
        <taxon>Pezizomycotina</taxon>
        <taxon>Dothideomycetes</taxon>
        <taxon>Pleosporomycetidae</taxon>
        <taxon>Pleosporales</taxon>
        <taxon>Corynesporascaceae</taxon>
        <taxon>Corynespora</taxon>
    </lineage>
</organism>
<sequence>MKVIQRYTQLAANALWVADGGVLQGRGPEKISHLWSSQSLHRGFWQASLIPLRNRRLVTM</sequence>
<accession>A0A2T2P1I3</accession>
<dbReference type="Proteomes" id="UP000240883">
    <property type="component" value="Unassembled WGS sequence"/>
</dbReference>
<name>A0A2T2P1I3_CORCC</name>
<dbReference type="AlphaFoldDB" id="A0A2T2P1I3"/>
<reference evidence="1 2" key="1">
    <citation type="journal article" date="2018" name="Front. Microbiol.">
        <title>Genome-Wide Analysis of Corynespora cassiicola Leaf Fall Disease Putative Effectors.</title>
        <authorList>
            <person name="Lopez D."/>
            <person name="Ribeiro S."/>
            <person name="Label P."/>
            <person name="Fumanal B."/>
            <person name="Venisse J.S."/>
            <person name="Kohler A."/>
            <person name="de Oliveira R.R."/>
            <person name="Labutti K."/>
            <person name="Lipzen A."/>
            <person name="Lail K."/>
            <person name="Bauer D."/>
            <person name="Ohm R.A."/>
            <person name="Barry K.W."/>
            <person name="Spatafora J."/>
            <person name="Grigoriev I.V."/>
            <person name="Martin F.M."/>
            <person name="Pujade-Renaud V."/>
        </authorList>
    </citation>
    <scope>NUCLEOTIDE SEQUENCE [LARGE SCALE GENOMIC DNA]</scope>
    <source>
        <strain evidence="1 2">Philippines</strain>
    </source>
</reference>
<proteinExistence type="predicted"/>
<evidence type="ECO:0000313" key="1">
    <source>
        <dbReference type="EMBL" id="PSN71521.1"/>
    </source>
</evidence>
<gene>
    <name evidence="1" type="ORF">BS50DRAFT_570859</name>
</gene>